<dbReference type="PANTHER" id="PTHR42760">
    <property type="entry name" value="SHORT-CHAIN DEHYDROGENASES/REDUCTASES FAMILY MEMBER"/>
    <property type="match status" value="1"/>
</dbReference>
<dbReference type="PRINTS" id="PR00081">
    <property type="entry name" value="GDHRDH"/>
</dbReference>
<dbReference type="GO" id="GO:0004316">
    <property type="term" value="F:3-oxoacyl-[acyl-carrier-protein] reductase (NADPH) activity"/>
    <property type="evidence" value="ECO:0007669"/>
    <property type="project" value="UniProtKB-EC"/>
</dbReference>
<dbReference type="Pfam" id="PF13561">
    <property type="entry name" value="adh_short_C2"/>
    <property type="match status" value="1"/>
</dbReference>
<dbReference type="InterPro" id="IPR002347">
    <property type="entry name" value="SDR_fam"/>
</dbReference>
<reference evidence="3 4" key="1">
    <citation type="submission" date="2021-03" db="EMBL/GenBank/DDBJ databases">
        <title>Genomic Encyclopedia of Type Strains, Phase IV (KMG-IV): sequencing the most valuable type-strain genomes for metagenomic binning, comparative biology and taxonomic classification.</title>
        <authorList>
            <person name="Goeker M."/>
        </authorList>
    </citation>
    <scope>NUCLEOTIDE SEQUENCE [LARGE SCALE GENOMIC DNA]</scope>
    <source>
        <strain evidence="3 4">DSM 24738</strain>
    </source>
</reference>
<organism evidence="3 4">
    <name type="scientific">Ammoniphilus resinae</name>
    <dbReference type="NCBI Taxonomy" id="861532"/>
    <lineage>
        <taxon>Bacteria</taxon>
        <taxon>Bacillati</taxon>
        <taxon>Bacillota</taxon>
        <taxon>Bacilli</taxon>
        <taxon>Bacillales</taxon>
        <taxon>Paenibacillaceae</taxon>
        <taxon>Aneurinibacillus group</taxon>
        <taxon>Ammoniphilus</taxon>
    </lineage>
</organism>
<dbReference type="CDD" id="cd05233">
    <property type="entry name" value="SDR_c"/>
    <property type="match status" value="1"/>
</dbReference>
<comment type="caution">
    <text evidence="3">The sequence shown here is derived from an EMBL/GenBank/DDBJ whole genome shotgun (WGS) entry which is preliminary data.</text>
</comment>
<evidence type="ECO:0000313" key="3">
    <source>
        <dbReference type="EMBL" id="MBP1932368.1"/>
    </source>
</evidence>
<sequence length="249" mass="26258">MRLQDKVAVVTGGGGGIGWSTGLLFLQKGAKVILADIEPPNPEVERALLSQEGITFITADVSQEEGAKEVIDTAVRKYGGIDILMNNAGINPGGTVTDTPVDLYDQILSVNLKSAFLCSKFAVPHMLEKGRGSIVNVSSINGIRGNTNLVAYSASKSGIIGLTQSMALDYAEKGIRVNCICPGTIKTRMVDNLIDTTGPEIIEALLAKSPMRRFGEAAEIAYAALFLASDEASFITGVTLPVDGGRSIR</sequence>
<keyword evidence="2 3" id="KW-0560">Oxidoreductase</keyword>
<dbReference type="InterPro" id="IPR020904">
    <property type="entry name" value="Sc_DH/Rdtase_CS"/>
</dbReference>
<dbReference type="PROSITE" id="PS00061">
    <property type="entry name" value="ADH_SHORT"/>
    <property type="match status" value="1"/>
</dbReference>
<proteinExistence type="inferred from homology"/>
<dbReference type="InterPro" id="IPR036291">
    <property type="entry name" value="NAD(P)-bd_dom_sf"/>
</dbReference>
<dbReference type="NCBIfam" id="NF005559">
    <property type="entry name" value="PRK07231.1"/>
    <property type="match status" value="1"/>
</dbReference>
<dbReference type="Gene3D" id="3.40.50.720">
    <property type="entry name" value="NAD(P)-binding Rossmann-like Domain"/>
    <property type="match status" value="1"/>
</dbReference>
<evidence type="ECO:0000313" key="4">
    <source>
        <dbReference type="Proteomes" id="UP001519343"/>
    </source>
</evidence>
<comment type="similarity">
    <text evidence="1">Belongs to the short-chain dehydrogenases/reductases (SDR) family.</text>
</comment>
<dbReference type="Proteomes" id="UP001519343">
    <property type="component" value="Unassembled WGS sequence"/>
</dbReference>
<name>A0ABS4GQ20_9BACL</name>
<accession>A0ABS4GQ20</accession>
<dbReference type="PRINTS" id="PR00080">
    <property type="entry name" value="SDRFAMILY"/>
</dbReference>
<keyword evidence="4" id="KW-1185">Reference proteome</keyword>
<dbReference type="RefSeq" id="WP_209810418.1">
    <property type="nucleotide sequence ID" value="NZ_JAGGKT010000006.1"/>
</dbReference>
<protein>
    <submittedName>
        <fullName evidence="3">3-oxoacyl-[acyl-carrier protein] reductase</fullName>
        <ecNumber evidence="3">1.1.1.100</ecNumber>
    </submittedName>
</protein>
<evidence type="ECO:0000256" key="2">
    <source>
        <dbReference type="ARBA" id="ARBA00023002"/>
    </source>
</evidence>
<dbReference type="EMBL" id="JAGGKT010000006">
    <property type="protein sequence ID" value="MBP1932368.1"/>
    <property type="molecule type" value="Genomic_DNA"/>
</dbReference>
<dbReference type="SUPFAM" id="SSF51735">
    <property type="entry name" value="NAD(P)-binding Rossmann-fold domains"/>
    <property type="match status" value="1"/>
</dbReference>
<dbReference type="PANTHER" id="PTHR42760:SF115">
    <property type="entry name" value="3-OXOACYL-[ACYL-CARRIER-PROTEIN] REDUCTASE FABG"/>
    <property type="match status" value="1"/>
</dbReference>
<gene>
    <name evidence="3" type="ORF">J2Z37_002369</name>
</gene>
<evidence type="ECO:0000256" key="1">
    <source>
        <dbReference type="ARBA" id="ARBA00006484"/>
    </source>
</evidence>
<dbReference type="EC" id="1.1.1.100" evidence="3"/>